<comment type="caution">
    <text evidence="1">The sequence shown here is derived from an EMBL/GenBank/DDBJ whole genome shotgun (WGS) entry which is preliminary data.</text>
</comment>
<evidence type="ECO:0000313" key="2">
    <source>
        <dbReference type="Proteomes" id="UP000440224"/>
    </source>
</evidence>
<keyword evidence="2" id="KW-1185">Reference proteome</keyword>
<dbReference type="EMBL" id="WJIE01000001">
    <property type="protein sequence ID" value="MRG90322.1"/>
    <property type="molecule type" value="Genomic_DNA"/>
</dbReference>
<sequence>MKVGEDDGDEGPEDDLDPVLEAVRRAPLVPATEEELALLEEAEREGPASWKLLLPLQEGSTPRFVRGRRG</sequence>
<gene>
    <name evidence="1" type="ORF">GF068_00050</name>
</gene>
<evidence type="ECO:0000313" key="1">
    <source>
        <dbReference type="EMBL" id="MRG90322.1"/>
    </source>
</evidence>
<proteinExistence type="predicted"/>
<name>A0A6N7PE35_9BACT</name>
<protein>
    <submittedName>
        <fullName evidence="1">Uncharacterized protein</fullName>
    </submittedName>
</protein>
<dbReference type="Proteomes" id="UP000440224">
    <property type="component" value="Unassembled WGS sequence"/>
</dbReference>
<organism evidence="1 2">
    <name type="scientific">Polyangium spumosum</name>
    <dbReference type="NCBI Taxonomy" id="889282"/>
    <lineage>
        <taxon>Bacteria</taxon>
        <taxon>Pseudomonadati</taxon>
        <taxon>Myxococcota</taxon>
        <taxon>Polyangia</taxon>
        <taxon>Polyangiales</taxon>
        <taxon>Polyangiaceae</taxon>
        <taxon>Polyangium</taxon>
    </lineage>
</organism>
<accession>A0A6N7PE35</accession>
<dbReference type="AlphaFoldDB" id="A0A6N7PE35"/>
<reference evidence="1 2" key="1">
    <citation type="submission" date="2019-10" db="EMBL/GenBank/DDBJ databases">
        <title>A soil myxobacterium in the family Polyangiaceae.</title>
        <authorList>
            <person name="Li Y."/>
            <person name="Wang J."/>
        </authorList>
    </citation>
    <scope>NUCLEOTIDE SEQUENCE [LARGE SCALE GENOMIC DNA]</scope>
    <source>
        <strain evidence="1 2">DSM 14734</strain>
    </source>
</reference>
<dbReference type="RefSeq" id="WP_153817249.1">
    <property type="nucleotide sequence ID" value="NZ_WJIE01000001.1"/>
</dbReference>